<gene>
    <name evidence="5" type="primary">MRPL23</name>
    <name evidence="5" type="ORF">F1559_003494</name>
</gene>
<proteinExistence type="inferred from homology"/>
<dbReference type="InterPro" id="IPR012678">
    <property type="entry name" value="Ribosomal_uL23/eL15/eS24_sf"/>
</dbReference>
<dbReference type="PANTHER" id="PTHR12059">
    <property type="entry name" value="RIBOSOMAL PROTEIN L23-RELATED"/>
    <property type="match status" value="1"/>
</dbReference>
<dbReference type="InterPro" id="IPR012677">
    <property type="entry name" value="Nucleotide-bd_a/b_plait_sf"/>
</dbReference>
<keyword evidence="6" id="KW-1185">Reference proteome</keyword>
<reference evidence="5 6" key="1">
    <citation type="journal article" date="2020" name="J. Phycol.">
        <title>Comparative genome analysis reveals Cyanidiococcus gen. nov., a new extremophilic red algal genus sister to Cyanidioschyzon (Cyanidioschyzonaceae, Rhodophyta).</title>
        <authorList>
            <person name="Liu S.-L."/>
            <person name="Chiang Y.-R."/>
            <person name="Yoon H.S."/>
            <person name="Fu H.-Y."/>
        </authorList>
    </citation>
    <scope>NUCLEOTIDE SEQUENCE [LARGE SCALE GENOMIC DNA]</scope>
    <source>
        <strain evidence="5 6">THAL066</strain>
    </source>
</reference>
<dbReference type="EMBL" id="VWRR01000009">
    <property type="protein sequence ID" value="KAF6002784.1"/>
    <property type="molecule type" value="Genomic_DNA"/>
</dbReference>
<dbReference type="Proteomes" id="UP000530660">
    <property type="component" value="Unassembled WGS sequence"/>
</dbReference>
<dbReference type="OrthoDB" id="275582at2759"/>
<evidence type="ECO:0000313" key="6">
    <source>
        <dbReference type="Proteomes" id="UP000530660"/>
    </source>
</evidence>
<dbReference type="GO" id="GO:0005762">
    <property type="term" value="C:mitochondrial large ribosomal subunit"/>
    <property type="evidence" value="ECO:0007669"/>
    <property type="project" value="TreeGrafter"/>
</dbReference>
<evidence type="ECO:0000256" key="2">
    <source>
        <dbReference type="ARBA" id="ARBA00022980"/>
    </source>
</evidence>
<dbReference type="GO" id="GO:0003735">
    <property type="term" value="F:structural constituent of ribosome"/>
    <property type="evidence" value="ECO:0007669"/>
    <property type="project" value="InterPro"/>
</dbReference>
<evidence type="ECO:0000256" key="3">
    <source>
        <dbReference type="ARBA" id="ARBA00023274"/>
    </source>
</evidence>
<protein>
    <recommendedName>
        <fullName evidence="4">Large ribosomal subunit protein uL23m</fullName>
    </recommendedName>
</protein>
<dbReference type="SUPFAM" id="SSF54189">
    <property type="entry name" value="Ribosomal proteins S24e, L23 and L15e"/>
    <property type="match status" value="1"/>
</dbReference>
<keyword evidence="3" id="KW-0687">Ribonucleoprotein</keyword>
<comment type="similarity">
    <text evidence="1">Belongs to the universal ribosomal protein uL23 family.</text>
</comment>
<evidence type="ECO:0000313" key="5">
    <source>
        <dbReference type="EMBL" id="KAF6002784.1"/>
    </source>
</evidence>
<dbReference type="PANTHER" id="PTHR12059:SF5">
    <property type="entry name" value="LARGE RIBOSOMAL SUBUNIT PROTEIN UL23M"/>
    <property type="match status" value="1"/>
</dbReference>
<sequence length="112" mass="13553">MPPRFYFPNLNLRLRFEPALRSELRELPRSVAETFRTRFVKLRTIPSMTRIEIKQILEKLYGVQVERVNTLNVYGKKRRYLGRYEKRDHDYKTAYVKLAEEVELPRDPRPPS</sequence>
<dbReference type="Gene3D" id="3.30.70.330">
    <property type="match status" value="1"/>
</dbReference>
<dbReference type="InterPro" id="IPR013025">
    <property type="entry name" value="Ribosomal_uL23-like"/>
</dbReference>
<keyword evidence="2 5" id="KW-0689">Ribosomal protein</keyword>
<evidence type="ECO:0000256" key="1">
    <source>
        <dbReference type="ARBA" id="ARBA00006700"/>
    </source>
</evidence>
<dbReference type="GO" id="GO:0032543">
    <property type="term" value="P:mitochondrial translation"/>
    <property type="evidence" value="ECO:0007669"/>
    <property type="project" value="TreeGrafter"/>
</dbReference>
<comment type="caution">
    <text evidence="5">The sequence shown here is derived from an EMBL/GenBank/DDBJ whole genome shotgun (WGS) entry which is preliminary data.</text>
</comment>
<evidence type="ECO:0000256" key="4">
    <source>
        <dbReference type="ARBA" id="ARBA00039977"/>
    </source>
</evidence>
<organism evidence="5 6">
    <name type="scientific">Cyanidiococcus yangmingshanensis</name>
    <dbReference type="NCBI Taxonomy" id="2690220"/>
    <lineage>
        <taxon>Eukaryota</taxon>
        <taxon>Rhodophyta</taxon>
        <taxon>Bangiophyceae</taxon>
        <taxon>Cyanidiales</taxon>
        <taxon>Cyanidiaceae</taxon>
        <taxon>Cyanidiococcus</taxon>
    </lineage>
</organism>
<name>A0A7J7IJ64_9RHOD</name>
<accession>A0A7J7IJ64</accession>
<dbReference type="AlphaFoldDB" id="A0A7J7IJ64"/>
<dbReference type="Pfam" id="PF00276">
    <property type="entry name" value="Ribosomal_L23"/>
    <property type="match status" value="1"/>
</dbReference>